<dbReference type="EMBL" id="BJNY01000012">
    <property type="protein sequence ID" value="GED06720.1"/>
    <property type="molecule type" value="Genomic_DNA"/>
</dbReference>
<dbReference type="Proteomes" id="UP000316612">
    <property type="component" value="Unassembled WGS sequence"/>
</dbReference>
<feature type="transmembrane region" description="Helical" evidence="1">
    <location>
        <begin position="61"/>
        <end position="82"/>
    </location>
</feature>
<evidence type="ECO:0000313" key="3">
    <source>
        <dbReference type="Proteomes" id="UP000316612"/>
    </source>
</evidence>
<comment type="caution">
    <text evidence="2">The sequence shown here is derived from an EMBL/GenBank/DDBJ whole genome shotgun (WGS) entry which is preliminary data.</text>
</comment>
<proteinExistence type="predicted"/>
<organism evidence="2 3">
    <name type="scientific">Glutamicibacter uratoxydans</name>
    <name type="common">Arthrobacter uratoxydans</name>
    <dbReference type="NCBI Taxonomy" id="43667"/>
    <lineage>
        <taxon>Bacteria</taxon>
        <taxon>Bacillati</taxon>
        <taxon>Actinomycetota</taxon>
        <taxon>Actinomycetes</taxon>
        <taxon>Micrococcales</taxon>
        <taxon>Micrococcaceae</taxon>
        <taxon>Glutamicibacter</taxon>
    </lineage>
</organism>
<gene>
    <name evidence="2" type="ORF">AUR04nite_22520</name>
</gene>
<dbReference type="AlphaFoldDB" id="A0A4Y4DTA4"/>
<evidence type="ECO:0000313" key="2">
    <source>
        <dbReference type="EMBL" id="GED06720.1"/>
    </source>
</evidence>
<accession>A0A4Y4DTA4</accession>
<name>A0A4Y4DTA4_GLUUR</name>
<keyword evidence="1" id="KW-0812">Transmembrane</keyword>
<keyword evidence="1" id="KW-0472">Membrane</keyword>
<dbReference type="RefSeq" id="WP_141365056.1">
    <property type="nucleotide sequence ID" value="NZ_BAAAJL010000006.1"/>
</dbReference>
<protein>
    <submittedName>
        <fullName evidence="2">Uncharacterized protein</fullName>
    </submittedName>
</protein>
<evidence type="ECO:0000256" key="1">
    <source>
        <dbReference type="SAM" id="Phobius"/>
    </source>
</evidence>
<feature type="transmembrane region" description="Helical" evidence="1">
    <location>
        <begin position="88"/>
        <end position="113"/>
    </location>
</feature>
<sequence>MNSQKGTLLLGRIRKPRPERFTERQVYAVNQHLQGLGESPMDGAVERLLASAEFKEGSARAFSLFMPLSVAAIAVMVSILLAVGELEIAQLAVSQFAIVVVALLAVLAIWAMGAAQTGVASRRAAIAIYQQRHR</sequence>
<reference evidence="2 3" key="1">
    <citation type="submission" date="2019-06" db="EMBL/GenBank/DDBJ databases">
        <title>Whole genome shotgun sequence of Glutamicibacter uratoxydans NBRC 15515.</title>
        <authorList>
            <person name="Hosoyama A."/>
            <person name="Uohara A."/>
            <person name="Ohji S."/>
            <person name="Ichikawa N."/>
        </authorList>
    </citation>
    <scope>NUCLEOTIDE SEQUENCE [LARGE SCALE GENOMIC DNA]</scope>
    <source>
        <strain evidence="2 3">NBRC 15515</strain>
    </source>
</reference>
<keyword evidence="3" id="KW-1185">Reference proteome</keyword>
<keyword evidence="1" id="KW-1133">Transmembrane helix</keyword>